<dbReference type="EMBL" id="BARW01006050">
    <property type="protein sequence ID" value="GAI85724.1"/>
    <property type="molecule type" value="Genomic_DNA"/>
</dbReference>
<evidence type="ECO:0000313" key="1">
    <source>
        <dbReference type="EMBL" id="GAI85724.1"/>
    </source>
</evidence>
<comment type="caution">
    <text evidence="1">The sequence shown here is derived from an EMBL/GenBank/DDBJ whole genome shotgun (WGS) entry which is preliminary data.</text>
</comment>
<name>X1U082_9ZZZZ</name>
<sequence>MLNNNLLTLGLPAITTPPLPQAVDAFTSLTITADPTAKTLTLNFAPKISSLMGVQLLATPGISAGISFVKSEFRILTQMNQNHTTGFAAGPVYIARFGAIPAAGTKIFVKMFQVVYASGQAGIPIQASCISTVV</sequence>
<reference evidence="1" key="1">
    <citation type="journal article" date="2014" name="Front. Microbiol.">
        <title>High frequency of phylogenetically diverse reductive dehalogenase-homologous genes in deep subseafloor sedimentary metagenomes.</title>
        <authorList>
            <person name="Kawai M."/>
            <person name="Futagami T."/>
            <person name="Toyoda A."/>
            <person name="Takaki Y."/>
            <person name="Nishi S."/>
            <person name="Hori S."/>
            <person name="Arai W."/>
            <person name="Tsubouchi T."/>
            <person name="Morono Y."/>
            <person name="Uchiyama I."/>
            <person name="Ito T."/>
            <person name="Fujiyama A."/>
            <person name="Inagaki F."/>
            <person name="Takami H."/>
        </authorList>
    </citation>
    <scope>NUCLEOTIDE SEQUENCE</scope>
    <source>
        <strain evidence="1">Expedition CK06-06</strain>
    </source>
</reference>
<protein>
    <recommendedName>
        <fullName evidence="2">Cohesin domain-containing protein</fullName>
    </recommendedName>
</protein>
<gene>
    <name evidence="1" type="ORF">S12H4_12660</name>
</gene>
<proteinExistence type="predicted"/>
<dbReference type="AlphaFoldDB" id="X1U082"/>
<accession>X1U082</accession>
<organism evidence="1">
    <name type="scientific">marine sediment metagenome</name>
    <dbReference type="NCBI Taxonomy" id="412755"/>
    <lineage>
        <taxon>unclassified sequences</taxon>
        <taxon>metagenomes</taxon>
        <taxon>ecological metagenomes</taxon>
    </lineage>
</organism>
<evidence type="ECO:0008006" key="2">
    <source>
        <dbReference type="Google" id="ProtNLM"/>
    </source>
</evidence>